<feature type="domain" description="GFO/IDH/MocA-like oxidoreductase" evidence="2">
    <location>
        <begin position="132"/>
        <end position="238"/>
    </location>
</feature>
<dbReference type="Proteomes" id="UP000231056">
    <property type="component" value="Unassembled WGS sequence"/>
</dbReference>
<dbReference type="InterPro" id="IPR051450">
    <property type="entry name" value="Gfo/Idh/MocA_Oxidoreductases"/>
</dbReference>
<evidence type="ECO:0000313" key="4">
    <source>
        <dbReference type="Proteomes" id="UP000231056"/>
    </source>
</evidence>
<dbReference type="InterPro" id="IPR036291">
    <property type="entry name" value="NAD(P)-bd_dom_sf"/>
</dbReference>
<dbReference type="PANTHER" id="PTHR43377">
    <property type="entry name" value="BILIVERDIN REDUCTASE A"/>
    <property type="match status" value="1"/>
</dbReference>
<dbReference type="SUPFAM" id="SSF55347">
    <property type="entry name" value="Glyceraldehyde-3-phosphate dehydrogenase-like, C-terminal domain"/>
    <property type="match status" value="1"/>
</dbReference>
<dbReference type="EMBL" id="PCVM01000052">
    <property type="protein sequence ID" value="PIQ73496.1"/>
    <property type="molecule type" value="Genomic_DNA"/>
</dbReference>
<dbReference type="Pfam" id="PF22725">
    <property type="entry name" value="GFO_IDH_MocA_C3"/>
    <property type="match status" value="1"/>
</dbReference>
<protein>
    <submittedName>
        <fullName evidence="3">Oxidoreductase</fullName>
    </submittedName>
</protein>
<dbReference type="SUPFAM" id="SSF51735">
    <property type="entry name" value="NAD(P)-binding Rossmann-fold domains"/>
    <property type="match status" value="1"/>
</dbReference>
<dbReference type="Gene3D" id="3.30.360.10">
    <property type="entry name" value="Dihydrodipicolinate Reductase, domain 2"/>
    <property type="match status" value="1"/>
</dbReference>
<sequence>MKKLTVGVVGLGYWGPNLVRNFTDHDKFSVTWGCDLIDQNLDRAKKILPTIQVTKDFNELLNDPQLDMIAIATSPETHALLGKKVLESKKHLWIEKPFTTSLHDAQELLDLAKKNNLYLHVDFPFIFYGPVLKMQELLQSNTIGEPSYYTSFRTNLGLIQKNVDVVWDLAPHDLSILFHLFPNKKIVDVQTIGSTPISNGNTNQIANLVVEFENNFTAYIHLSWLSPVKLRLITLGGQKKMILFDDISPSEKIKIYDKSIQIERNDVTPFKPVYRTGDVLVPT</sequence>
<proteinExistence type="predicted"/>
<feature type="non-terminal residue" evidence="3">
    <location>
        <position position="283"/>
    </location>
</feature>
<comment type="caution">
    <text evidence="3">The sequence shown here is derived from an EMBL/GenBank/DDBJ whole genome shotgun (WGS) entry which is preliminary data.</text>
</comment>
<evidence type="ECO:0000259" key="2">
    <source>
        <dbReference type="Pfam" id="PF22725"/>
    </source>
</evidence>
<accession>A0A2M6IUA7</accession>
<dbReference type="AlphaFoldDB" id="A0A2M6IUA7"/>
<evidence type="ECO:0000259" key="1">
    <source>
        <dbReference type="Pfam" id="PF01408"/>
    </source>
</evidence>
<dbReference type="Pfam" id="PF01408">
    <property type="entry name" value="GFO_IDH_MocA"/>
    <property type="match status" value="1"/>
</dbReference>
<dbReference type="Gene3D" id="3.40.50.720">
    <property type="entry name" value="NAD(P)-binding Rossmann-like Domain"/>
    <property type="match status" value="1"/>
</dbReference>
<dbReference type="PANTHER" id="PTHR43377:SF6">
    <property type="entry name" value="GFO_IDH_MOCA-LIKE OXIDOREDUCTASE N-TERMINAL DOMAIN-CONTAINING PROTEIN"/>
    <property type="match status" value="1"/>
</dbReference>
<organism evidence="3 4">
    <name type="scientific">Candidatus Roizmanbacteria bacterium CG11_big_fil_rev_8_21_14_0_20_36_8</name>
    <dbReference type="NCBI Taxonomy" id="1974856"/>
    <lineage>
        <taxon>Bacteria</taxon>
        <taxon>Candidatus Roizmaniibacteriota</taxon>
    </lineage>
</organism>
<feature type="domain" description="Gfo/Idh/MocA-like oxidoreductase N-terminal" evidence="1">
    <location>
        <begin position="5"/>
        <end position="123"/>
    </location>
</feature>
<dbReference type="InterPro" id="IPR055170">
    <property type="entry name" value="GFO_IDH_MocA-like_dom"/>
</dbReference>
<name>A0A2M6IUA7_9BACT</name>
<evidence type="ECO:0000313" key="3">
    <source>
        <dbReference type="EMBL" id="PIQ73496.1"/>
    </source>
</evidence>
<dbReference type="GO" id="GO:0000166">
    <property type="term" value="F:nucleotide binding"/>
    <property type="evidence" value="ECO:0007669"/>
    <property type="project" value="InterPro"/>
</dbReference>
<reference evidence="3 4" key="1">
    <citation type="submission" date="2017-09" db="EMBL/GenBank/DDBJ databases">
        <title>Depth-based differentiation of microbial function through sediment-hosted aquifers and enrichment of novel symbionts in the deep terrestrial subsurface.</title>
        <authorList>
            <person name="Probst A.J."/>
            <person name="Ladd B."/>
            <person name="Jarett J.K."/>
            <person name="Geller-Mcgrath D.E."/>
            <person name="Sieber C.M."/>
            <person name="Emerson J.B."/>
            <person name="Anantharaman K."/>
            <person name="Thomas B.C."/>
            <person name="Malmstrom R."/>
            <person name="Stieglmeier M."/>
            <person name="Klingl A."/>
            <person name="Woyke T."/>
            <person name="Ryan C.M."/>
            <person name="Banfield J.F."/>
        </authorList>
    </citation>
    <scope>NUCLEOTIDE SEQUENCE [LARGE SCALE GENOMIC DNA]</scope>
    <source>
        <strain evidence="3">CG11_big_fil_rev_8_21_14_0_20_36_8</strain>
    </source>
</reference>
<gene>
    <name evidence="3" type="ORF">COV58_02130</name>
</gene>
<dbReference type="InterPro" id="IPR000683">
    <property type="entry name" value="Gfo/Idh/MocA-like_OxRdtase_N"/>
</dbReference>